<dbReference type="VEuPathDB" id="GiardiaDB:SS50377_22528"/>
<reference evidence="1 2" key="1">
    <citation type="journal article" date="2014" name="PLoS Genet.">
        <title>The Genome of Spironucleus salmonicida Highlights a Fish Pathogen Adapted to Fluctuating Environments.</title>
        <authorList>
            <person name="Xu F."/>
            <person name="Jerlstrom-Hultqvist J."/>
            <person name="Einarsson E."/>
            <person name="Astvaldsson A."/>
            <person name="Svard S.G."/>
            <person name="Andersson J.O."/>
        </authorList>
    </citation>
    <scope>NUCLEOTIDE SEQUENCE</scope>
    <source>
        <strain evidence="2">ATCC 50377</strain>
    </source>
</reference>
<dbReference type="Gene3D" id="3.40.20.10">
    <property type="entry name" value="Severin"/>
    <property type="match status" value="1"/>
</dbReference>
<keyword evidence="3" id="KW-1185">Reference proteome</keyword>
<dbReference type="AlphaFoldDB" id="V6LBZ3"/>
<evidence type="ECO:0000313" key="2">
    <source>
        <dbReference type="EMBL" id="KAH0574912.1"/>
    </source>
</evidence>
<name>V6LBZ3_9EUKA</name>
<dbReference type="EMBL" id="KI546166">
    <property type="protein sequence ID" value="EST41982.1"/>
    <property type="molecule type" value="Genomic_DNA"/>
</dbReference>
<reference evidence="2" key="2">
    <citation type="submission" date="2020-12" db="EMBL/GenBank/DDBJ databases">
        <title>New Spironucleus salmonicida genome in near-complete chromosomes.</title>
        <authorList>
            <person name="Xu F."/>
            <person name="Kurt Z."/>
            <person name="Jimenez-Gonzalez A."/>
            <person name="Astvaldsson A."/>
            <person name="Andersson J.O."/>
            <person name="Svard S.G."/>
        </authorList>
    </citation>
    <scope>NUCLEOTIDE SEQUENCE</scope>
    <source>
        <strain evidence="2">ATCC 50377</strain>
    </source>
</reference>
<organism evidence="1">
    <name type="scientific">Spironucleus salmonicida</name>
    <dbReference type="NCBI Taxonomy" id="348837"/>
    <lineage>
        <taxon>Eukaryota</taxon>
        <taxon>Metamonada</taxon>
        <taxon>Diplomonadida</taxon>
        <taxon>Hexamitidae</taxon>
        <taxon>Hexamitinae</taxon>
        <taxon>Spironucleus</taxon>
    </lineage>
</organism>
<evidence type="ECO:0000313" key="1">
    <source>
        <dbReference type="EMBL" id="EST41982.1"/>
    </source>
</evidence>
<accession>V6LBZ3</accession>
<proteinExistence type="predicted"/>
<dbReference type="InterPro" id="IPR029006">
    <property type="entry name" value="ADF-H/Gelsolin-like_dom_sf"/>
</dbReference>
<dbReference type="Proteomes" id="UP000018208">
    <property type="component" value="Unassembled WGS sequence"/>
</dbReference>
<gene>
    <name evidence="1" type="ORF">SS50377_18287</name>
    <name evidence="2" type="ORF">SS50377_22528</name>
</gene>
<dbReference type="EMBL" id="AUWU02000003">
    <property type="protein sequence ID" value="KAH0574912.1"/>
    <property type="molecule type" value="Genomic_DNA"/>
</dbReference>
<evidence type="ECO:0000313" key="3">
    <source>
        <dbReference type="Proteomes" id="UP000018208"/>
    </source>
</evidence>
<sequence length="428" mass="48930">MRPLFSQIQDQLASLKSQNLPESWMMLIQDSPESFSFAGTGSGGMFEFSPFLLPDLTCYIVLFIEQHRATQLQLKSTYVLIVFTGPKALIPRSQINQNLSSASFKATFSGFSIILYCDSAESLSNQLKFSSIHPSFKCTFQKLSQGFQVISSKDRKPQPYYNSLVNVYCEESRNNLFKTKQIHLQGKQLKRVVTRTLTPQQDERPQNYINSRLALIQAPLTVDISNISLSDDEDLEHFMSSLPQRKKKVKSGKNIDPKIPVTAPVVEQRKREIPIVSLVNTEPTVQQQTEKKKKAKQKDKDNLTILQLFNQQLQELQNLKIDDQKQQQQTQVVITGIEQFSQSTISERAERTKQVKQALSRAAMSYVVFLAAQKNCLEAKFADTLQKLKDHIQGPKFQLLTKVINSNKTLNTEEICLQEIKMWIKFLQ</sequence>
<protein>
    <submittedName>
        <fullName evidence="1">Uncharacterized protein</fullName>
    </submittedName>
</protein>